<feature type="domain" description="Fibronectin type-III" evidence="2">
    <location>
        <begin position="166"/>
        <end position="261"/>
    </location>
</feature>
<keyword evidence="1" id="KW-1133">Transmembrane helix</keyword>
<name>A0AAN8XGW4_HALRR</name>
<comment type="caution">
    <text evidence="3">The sequence shown here is derived from an EMBL/GenBank/DDBJ whole genome shotgun (WGS) entry which is preliminary data.</text>
</comment>
<evidence type="ECO:0000313" key="4">
    <source>
        <dbReference type="Proteomes" id="UP001381693"/>
    </source>
</evidence>
<evidence type="ECO:0000313" key="3">
    <source>
        <dbReference type="EMBL" id="KAK7078905.1"/>
    </source>
</evidence>
<feature type="transmembrane region" description="Helical" evidence="1">
    <location>
        <begin position="282"/>
        <end position="303"/>
    </location>
</feature>
<proteinExistence type="predicted"/>
<gene>
    <name evidence="3" type="ORF">SK128_015575</name>
</gene>
<evidence type="ECO:0000259" key="2">
    <source>
        <dbReference type="PROSITE" id="PS50853"/>
    </source>
</evidence>
<keyword evidence="1" id="KW-0472">Membrane</keyword>
<dbReference type="SUPFAM" id="SSF48726">
    <property type="entry name" value="Immunoglobulin"/>
    <property type="match status" value="2"/>
</dbReference>
<dbReference type="InterPro" id="IPR036116">
    <property type="entry name" value="FN3_sf"/>
</dbReference>
<dbReference type="PANTHER" id="PTHR23278">
    <property type="entry name" value="SIDESTEP PROTEIN"/>
    <property type="match status" value="1"/>
</dbReference>
<evidence type="ECO:0000256" key="1">
    <source>
        <dbReference type="SAM" id="Phobius"/>
    </source>
</evidence>
<dbReference type="InterPro" id="IPR036179">
    <property type="entry name" value="Ig-like_dom_sf"/>
</dbReference>
<dbReference type="InterPro" id="IPR013783">
    <property type="entry name" value="Ig-like_fold"/>
</dbReference>
<dbReference type="EMBL" id="JAXCGZ010007630">
    <property type="protein sequence ID" value="KAK7078905.1"/>
    <property type="molecule type" value="Genomic_DNA"/>
</dbReference>
<protein>
    <recommendedName>
        <fullName evidence="2">Fibronectin type-III domain-containing protein</fullName>
    </recommendedName>
</protein>
<keyword evidence="1" id="KW-0812">Transmembrane</keyword>
<dbReference type="PROSITE" id="PS50853">
    <property type="entry name" value="FN3"/>
    <property type="match status" value="1"/>
</dbReference>
<keyword evidence="4" id="KW-1185">Reference proteome</keyword>
<organism evidence="3 4">
    <name type="scientific">Halocaridina rubra</name>
    <name type="common">Hawaiian red shrimp</name>
    <dbReference type="NCBI Taxonomy" id="373956"/>
    <lineage>
        <taxon>Eukaryota</taxon>
        <taxon>Metazoa</taxon>
        <taxon>Ecdysozoa</taxon>
        <taxon>Arthropoda</taxon>
        <taxon>Crustacea</taxon>
        <taxon>Multicrustacea</taxon>
        <taxon>Malacostraca</taxon>
        <taxon>Eumalacostraca</taxon>
        <taxon>Eucarida</taxon>
        <taxon>Decapoda</taxon>
        <taxon>Pleocyemata</taxon>
        <taxon>Caridea</taxon>
        <taxon>Atyoidea</taxon>
        <taxon>Atyidae</taxon>
        <taxon>Halocaridina</taxon>
    </lineage>
</organism>
<dbReference type="SUPFAM" id="SSF49265">
    <property type="entry name" value="Fibronectin type III"/>
    <property type="match status" value="1"/>
</dbReference>
<reference evidence="3 4" key="1">
    <citation type="submission" date="2023-11" db="EMBL/GenBank/DDBJ databases">
        <title>Halocaridina rubra genome assembly.</title>
        <authorList>
            <person name="Smith C."/>
        </authorList>
    </citation>
    <scope>NUCLEOTIDE SEQUENCE [LARGE SCALE GENOMIC DNA]</scope>
    <source>
        <strain evidence="3">EP-1</strain>
        <tissue evidence="3">Whole</tissue>
    </source>
</reference>
<dbReference type="AlphaFoldDB" id="A0AAN8XGW4"/>
<sequence length="396" mass="42768">MLHLFYTLSFQRQGVPLQVNSNNEVEVTEDSLILRSITRSSTGNYTCAAANTEGATTSNTLLVEVKFPPTCSPGQQMVFGAARHEQLHVACNVEAHPLPHSFRWAMNTSTGLVDIALSHSNSSGSKSIVRYKPQTHLDFGDLLCWGSNDVGTQRMPCVFHIIPAAKPEPVSECVAERNSSMPASYVVVSCMAGWGGGLNQSFTLEVRQKATEEVLEKFSLAASPNFVITGLKVGVPYLLTVTSANSRGSGLPITLSYTPPAASADKVISPYTHSALLSFTPLLIILVGVLTGIVTCVGVGVVVSRRRGKWRKKEQVKMVYSNSLKNLPDAQDLPIIIRLTKDCEKEESCVATANSSPALYVNPAKLLNNYWKVFTMGAAASGKAQISPYTDTKKTL</sequence>
<dbReference type="Proteomes" id="UP001381693">
    <property type="component" value="Unassembled WGS sequence"/>
</dbReference>
<dbReference type="InterPro" id="IPR003961">
    <property type="entry name" value="FN3_dom"/>
</dbReference>
<dbReference type="Gene3D" id="2.60.40.10">
    <property type="entry name" value="Immunoglobulins"/>
    <property type="match status" value="2"/>
</dbReference>
<dbReference type="PANTHER" id="PTHR23278:SF19">
    <property type="entry name" value="OBSCURIN"/>
    <property type="match status" value="1"/>
</dbReference>
<accession>A0AAN8XGW4</accession>